<dbReference type="InterPro" id="IPR002755">
    <property type="entry name" value="DNA_primase_S"/>
</dbReference>
<evidence type="ECO:0000256" key="1">
    <source>
        <dbReference type="ARBA" id="ARBA00001936"/>
    </source>
</evidence>
<evidence type="ECO:0000256" key="12">
    <source>
        <dbReference type="RuleBase" id="RU003514"/>
    </source>
</evidence>
<evidence type="ECO:0000256" key="6">
    <source>
        <dbReference type="ARBA" id="ARBA00022679"/>
    </source>
</evidence>
<dbReference type="InterPro" id="IPR016161">
    <property type="entry name" value="Ald_DH/histidinol_DH"/>
</dbReference>
<comment type="cofactor">
    <cofactor evidence="1">
        <name>Mn(2+)</name>
        <dbReference type="ChEBI" id="CHEBI:29035"/>
    </cofactor>
</comment>
<dbReference type="InterPro" id="IPR016162">
    <property type="entry name" value="Ald_DH_N"/>
</dbReference>
<evidence type="ECO:0000256" key="3">
    <source>
        <dbReference type="ARBA" id="ARBA00009762"/>
    </source>
</evidence>
<dbReference type="Gene3D" id="3.90.920.10">
    <property type="entry name" value="DNA primase, PRIM domain"/>
    <property type="match status" value="1"/>
</dbReference>
<dbReference type="AlphaFoldDB" id="A0A444Y7A5"/>
<evidence type="ECO:0000256" key="4">
    <source>
        <dbReference type="ARBA" id="ARBA00022478"/>
    </source>
</evidence>
<dbReference type="InterPro" id="IPR015590">
    <property type="entry name" value="Aldehyde_DH_dom"/>
</dbReference>
<comment type="similarity">
    <text evidence="3 12">Belongs to the eukaryotic-type primase small subunit family.</text>
</comment>
<proteinExistence type="inferred from homology"/>
<dbReference type="SUPFAM" id="SSF53720">
    <property type="entry name" value="ALDH-like"/>
    <property type="match status" value="1"/>
</dbReference>
<sequence>MNPNFVSYQNAFFASLTLSHCPELLSSNSCSSLTPSLPSNHRLLPSPSQLPTLNSHRLLPHFPSFVQQTLQTSFPPSRSHRSIVEASIAQPLSRRASSVPPRSCPFSGVCSVPSRGPFLEACNIDIGNIANIENIADGQYHVQTLYEPIGVAGQIIPWNFPLLMFAWNLQLPLPVLFEFQNMLQPKPPCRHPSSPGVAILSPSNPPISIVAWFLPSSPPSPSSSSSQHQRAVALSSHGPQQSTPVALHRPQPKNPSTVSLHQRRLKEWHTAAVRPSVRLSSFPRAPSLQPPFAVTDRSCFLELGVRRLRSRSSSFKFARRSPFAFTRRSPFAFTRRSPFGFAFVWKSRCPASNSATNPRAPPSRRTALFCCRQNPNPTQSSLLFEFEEQPPPTIPLLSSNPSPDPSLPSLSVALSVRALSVAVGRRHFAALAVGRRRFFAPRPGLSPLLPSSFLLLPSSLASFLLLCSKLCLTVVVSLRVESRSQSDYLSSCLKSLVSASTLSGLRSQVSSLFFSASSLQASQIPNNRRKMTRQGAYKESDDMLIDEPKLPQQGQIAALPNEFNPSYLKIYYSKLFPHADLYRWMSYGNDGKHPACDSSYLGRREFSYTLDNDIFVRYNTFNSATELENSIKDKCPLKIDIGPIYNLNPAHRNAYAGDNVLTPVERELIFDIDMSDYDDVRYCCSGADVCLNCWPLMTVAVKVIDTSLRDDFGFRHILWVYSGRRGVHCWVCDRKARRLSNEQRAAVADYFRVYKGNENNYKKVSLMGQVLHPFLARSYTEVLKEYFETKLLTSQNLLSSEERYEKILEMIPDQSIASELRGKWQESRRSSSAKEDINIVRWEQLKQLLQKHKAQGVRRCVEEIVFTYTYPRLDMEVSKHMNHLLKAPFCVHPKTGRVCVPINPNNCEEFDPTTVPTLIQLLEELNREGLRSDVEGEWNKTSLANAIKLFRSSFLQPLLKICKEEMESSYNAKLQQSKNLLSW</sequence>
<feature type="region of interest" description="Disordered" evidence="13">
    <location>
        <begin position="220"/>
        <end position="261"/>
    </location>
</feature>
<evidence type="ECO:0000256" key="7">
    <source>
        <dbReference type="ARBA" id="ARBA00022695"/>
    </source>
</evidence>
<dbReference type="GO" id="GO:0003899">
    <property type="term" value="F:DNA-directed RNA polymerase activity"/>
    <property type="evidence" value="ECO:0007669"/>
    <property type="project" value="InterPro"/>
</dbReference>
<name>A0A444Y7A5_ARAHY</name>
<keyword evidence="6 12" id="KW-0808">Transferase</keyword>
<comment type="cofactor">
    <cofactor evidence="2">
        <name>Mg(2+)</name>
        <dbReference type="ChEBI" id="CHEBI:18420"/>
    </cofactor>
</comment>
<evidence type="ECO:0000256" key="5">
    <source>
        <dbReference type="ARBA" id="ARBA00022515"/>
    </source>
</evidence>
<keyword evidence="9" id="KW-0479">Metal-binding</keyword>
<dbReference type="Gene3D" id="3.40.605.10">
    <property type="entry name" value="Aldehyde Dehydrogenase, Chain A, domain 1"/>
    <property type="match status" value="1"/>
</dbReference>
<dbReference type="PANTHER" id="PTHR10536">
    <property type="entry name" value="DNA PRIMASE SMALL SUBUNIT"/>
    <property type="match status" value="1"/>
</dbReference>
<evidence type="ECO:0000256" key="9">
    <source>
        <dbReference type="ARBA" id="ARBA00022723"/>
    </source>
</evidence>
<evidence type="ECO:0000256" key="10">
    <source>
        <dbReference type="ARBA" id="ARBA00022833"/>
    </source>
</evidence>
<dbReference type="STRING" id="3818.A0A444Y7A5"/>
<evidence type="ECO:0000313" key="16">
    <source>
        <dbReference type="Proteomes" id="UP000289738"/>
    </source>
</evidence>
<organism evidence="15 16">
    <name type="scientific">Arachis hypogaea</name>
    <name type="common">Peanut</name>
    <dbReference type="NCBI Taxonomy" id="3818"/>
    <lineage>
        <taxon>Eukaryota</taxon>
        <taxon>Viridiplantae</taxon>
        <taxon>Streptophyta</taxon>
        <taxon>Embryophyta</taxon>
        <taxon>Tracheophyta</taxon>
        <taxon>Spermatophyta</taxon>
        <taxon>Magnoliopsida</taxon>
        <taxon>eudicotyledons</taxon>
        <taxon>Gunneridae</taxon>
        <taxon>Pentapetalae</taxon>
        <taxon>rosids</taxon>
        <taxon>fabids</taxon>
        <taxon>Fabales</taxon>
        <taxon>Fabaceae</taxon>
        <taxon>Papilionoideae</taxon>
        <taxon>50 kb inversion clade</taxon>
        <taxon>dalbergioids sensu lato</taxon>
        <taxon>Dalbergieae</taxon>
        <taxon>Pterocarpus clade</taxon>
        <taxon>Arachis</taxon>
    </lineage>
</organism>
<keyword evidence="10" id="KW-0862">Zinc</keyword>
<dbReference type="Proteomes" id="UP000289738">
    <property type="component" value="Chromosome B08"/>
</dbReference>
<evidence type="ECO:0000256" key="8">
    <source>
        <dbReference type="ARBA" id="ARBA00022705"/>
    </source>
</evidence>
<feature type="domain" description="Aldehyde dehydrogenase" evidence="14">
    <location>
        <begin position="138"/>
        <end position="171"/>
    </location>
</feature>
<protein>
    <recommendedName>
        <fullName evidence="12">DNA primase</fullName>
        <ecNumber evidence="12">2.7.7.-</ecNumber>
    </recommendedName>
</protein>
<keyword evidence="7" id="KW-0548">Nucleotidyltransferase</keyword>
<dbReference type="CDD" id="cd04860">
    <property type="entry name" value="AE_Prim_S"/>
    <property type="match status" value="1"/>
</dbReference>
<evidence type="ECO:0000256" key="11">
    <source>
        <dbReference type="ARBA" id="ARBA00023163"/>
    </source>
</evidence>
<dbReference type="InterPro" id="IPR014052">
    <property type="entry name" value="DNA_primase_ssu_euk/arc"/>
</dbReference>
<dbReference type="GO" id="GO:0006269">
    <property type="term" value="P:DNA replication, synthesis of primer"/>
    <property type="evidence" value="ECO:0007669"/>
    <property type="project" value="UniProtKB-KW"/>
</dbReference>
<dbReference type="GO" id="GO:0016491">
    <property type="term" value="F:oxidoreductase activity"/>
    <property type="evidence" value="ECO:0007669"/>
    <property type="project" value="InterPro"/>
</dbReference>
<dbReference type="GO" id="GO:0005658">
    <property type="term" value="C:alpha DNA polymerase:primase complex"/>
    <property type="evidence" value="ECO:0007669"/>
    <property type="project" value="UniProtKB-ARBA"/>
</dbReference>
<evidence type="ECO:0000256" key="13">
    <source>
        <dbReference type="SAM" id="MobiDB-lite"/>
    </source>
</evidence>
<evidence type="ECO:0000256" key="2">
    <source>
        <dbReference type="ARBA" id="ARBA00001946"/>
    </source>
</evidence>
<dbReference type="GO" id="GO:0046872">
    <property type="term" value="F:metal ion binding"/>
    <property type="evidence" value="ECO:0007669"/>
    <property type="project" value="UniProtKB-KW"/>
</dbReference>
<dbReference type="NCBIfam" id="TIGR00335">
    <property type="entry name" value="primase_sml"/>
    <property type="match status" value="1"/>
</dbReference>
<keyword evidence="4 12" id="KW-0240">DNA-directed RNA polymerase</keyword>
<evidence type="ECO:0000313" key="15">
    <source>
        <dbReference type="EMBL" id="RYQ97803.1"/>
    </source>
</evidence>
<dbReference type="Pfam" id="PF01896">
    <property type="entry name" value="DNA_primase_S"/>
    <property type="match status" value="1"/>
</dbReference>
<keyword evidence="8 12" id="KW-0235">DNA replication</keyword>
<keyword evidence="5 12" id="KW-0639">Primosome</keyword>
<dbReference type="FunFam" id="3.90.920.10:FF:000001">
    <property type="entry name" value="DNA primase"/>
    <property type="match status" value="1"/>
</dbReference>
<keyword evidence="11" id="KW-0804">Transcription</keyword>
<comment type="caution">
    <text evidence="15">The sequence shown here is derived from an EMBL/GenBank/DDBJ whole genome shotgun (WGS) entry which is preliminary data.</text>
</comment>
<gene>
    <name evidence="15" type="ORF">Ahy_B08g093880</name>
</gene>
<dbReference type="EMBL" id="SDMP01000018">
    <property type="protein sequence ID" value="RYQ97803.1"/>
    <property type="molecule type" value="Genomic_DNA"/>
</dbReference>
<accession>A0A444Y7A5</accession>
<dbReference type="Pfam" id="PF00171">
    <property type="entry name" value="Aldedh"/>
    <property type="match status" value="1"/>
</dbReference>
<reference evidence="15 16" key="1">
    <citation type="submission" date="2019-01" db="EMBL/GenBank/DDBJ databases">
        <title>Sequencing of cultivated peanut Arachis hypogaea provides insights into genome evolution and oil improvement.</title>
        <authorList>
            <person name="Chen X."/>
        </authorList>
    </citation>
    <scope>NUCLEOTIDE SEQUENCE [LARGE SCALE GENOMIC DNA]</scope>
    <source>
        <strain evidence="16">cv. Fuhuasheng</strain>
        <tissue evidence="15">Leaves</tissue>
    </source>
</reference>
<keyword evidence="16" id="KW-1185">Reference proteome</keyword>
<evidence type="ECO:0000259" key="14">
    <source>
        <dbReference type="Pfam" id="PF00171"/>
    </source>
</evidence>
<dbReference type="EC" id="2.7.7.-" evidence="12"/>
<dbReference type="SUPFAM" id="SSF56747">
    <property type="entry name" value="Prim-pol domain"/>
    <property type="match status" value="1"/>
</dbReference>